<dbReference type="Proteomes" id="UP000235371">
    <property type="component" value="Unassembled WGS sequence"/>
</dbReference>
<dbReference type="GO" id="GO:0003677">
    <property type="term" value="F:DNA binding"/>
    <property type="evidence" value="ECO:0007669"/>
    <property type="project" value="UniProtKB-KW"/>
</dbReference>
<keyword evidence="2" id="KW-0862">Zinc</keyword>
<feature type="compositionally biased region" description="Low complexity" evidence="7">
    <location>
        <begin position="62"/>
        <end position="76"/>
    </location>
</feature>
<dbReference type="AlphaFoldDB" id="A0A2J6SRA4"/>
<dbReference type="GO" id="GO:0008270">
    <property type="term" value="F:zinc ion binding"/>
    <property type="evidence" value="ECO:0007669"/>
    <property type="project" value="InterPro"/>
</dbReference>
<name>A0A2J6SRA4_9HELO</name>
<evidence type="ECO:0000313" key="10">
    <source>
        <dbReference type="Proteomes" id="UP000235371"/>
    </source>
</evidence>
<dbReference type="Pfam" id="PF00172">
    <property type="entry name" value="Zn_clus"/>
    <property type="match status" value="1"/>
</dbReference>
<evidence type="ECO:0000256" key="2">
    <source>
        <dbReference type="ARBA" id="ARBA00022833"/>
    </source>
</evidence>
<feature type="compositionally biased region" description="Polar residues" evidence="7">
    <location>
        <begin position="83"/>
        <end position="95"/>
    </location>
</feature>
<feature type="domain" description="Zn(2)-C6 fungal-type" evidence="8">
    <location>
        <begin position="30"/>
        <end position="58"/>
    </location>
</feature>
<dbReference type="SMART" id="SM00066">
    <property type="entry name" value="GAL4"/>
    <property type="match status" value="1"/>
</dbReference>
<organism evidence="9 10">
    <name type="scientific">Hyaloscypha bicolor E</name>
    <dbReference type="NCBI Taxonomy" id="1095630"/>
    <lineage>
        <taxon>Eukaryota</taxon>
        <taxon>Fungi</taxon>
        <taxon>Dikarya</taxon>
        <taxon>Ascomycota</taxon>
        <taxon>Pezizomycotina</taxon>
        <taxon>Leotiomycetes</taxon>
        <taxon>Helotiales</taxon>
        <taxon>Hyaloscyphaceae</taxon>
        <taxon>Hyaloscypha</taxon>
        <taxon>Hyaloscypha bicolor</taxon>
    </lineage>
</organism>
<dbReference type="GO" id="GO:0000981">
    <property type="term" value="F:DNA-binding transcription factor activity, RNA polymerase II-specific"/>
    <property type="evidence" value="ECO:0007669"/>
    <property type="project" value="InterPro"/>
</dbReference>
<sequence length="592" mass="66922">MAEKVADLSKLDTEVKVKKTRASKPKVKTGCQTCKIRRVKCDETKPSCLRCVRFGHQCDGYSNKSPSKPGLSSKSSRTLVPKSPTQSPLSPATSHLNAFSPISSCTTTKLYPSPPRNLFQNQHESEAFQTFCTRTSYQLSSAFSSDLWTRLMVQACETDPSIRHAVIAIGALNLTAPLPGPDSSVGTLKHNFAFRQYSKALCLLRRDVAGGMCDLRTTLIACLLFYCFESFHGYHELAISQVYSGLKLIREWTTSYYKPDDSGRRRTRIGSEDPYTVEEDILRAFSNLEIQVMTYADGRSREAHEHYRHIGQETIDDMPPIFGSLQESRAVLELVIRRSMHWLRSTMRLQNFSTPSGSPNGSPTWGEASDSHPFSLFFDVDPTFEERLETMKEYERWDDAFRPLLNRSRSRSAPEEDFLLASTLRLHWLSGYLSIASNNSYSSLVNNGRFTTELEELVGISRILLGRGEELGNGGFVFDMQIIVPLMTVGWIYRHRALRSEAIELLLRSPRKEGVWDGIVVGKIMAWLARIEEEGLDDEASEDEDYVPEWAAARCIKMSFDTERREASVSCLQPVRGSPSGEEVRREAIIPW</sequence>
<keyword evidence="1" id="KW-0479">Metal-binding</keyword>
<dbReference type="OrthoDB" id="3598904at2759"/>
<dbReference type="RefSeq" id="XP_024730206.1">
    <property type="nucleotide sequence ID" value="XM_024881486.1"/>
</dbReference>
<dbReference type="GeneID" id="36589563"/>
<dbReference type="PROSITE" id="PS50048">
    <property type="entry name" value="ZN2_CY6_FUNGAL_2"/>
    <property type="match status" value="1"/>
</dbReference>
<dbReference type="PANTHER" id="PTHR36206">
    <property type="entry name" value="ASPERCRYPTIN BIOSYNTHESIS CLUSTER-SPECIFIC TRANSCRIPTION REGULATOR ATNN-RELATED"/>
    <property type="match status" value="1"/>
</dbReference>
<reference evidence="9 10" key="1">
    <citation type="submission" date="2016-04" db="EMBL/GenBank/DDBJ databases">
        <title>A degradative enzymes factory behind the ericoid mycorrhizal symbiosis.</title>
        <authorList>
            <consortium name="DOE Joint Genome Institute"/>
            <person name="Martino E."/>
            <person name="Morin E."/>
            <person name="Grelet G."/>
            <person name="Kuo A."/>
            <person name="Kohler A."/>
            <person name="Daghino S."/>
            <person name="Barry K."/>
            <person name="Choi C."/>
            <person name="Cichocki N."/>
            <person name="Clum A."/>
            <person name="Copeland A."/>
            <person name="Hainaut M."/>
            <person name="Haridas S."/>
            <person name="Labutti K."/>
            <person name="Lindquist E."/>
            <person name="Lipzen A."/>
            <person name="Khouja H.-R."/>
            <person name="Murat C."/>
            <person name="Ohm R."/>
            <person name="Olson A."/>
            <person name="Spatafora J."/>
            <person name="Veneault-Fourrey C."/>
            <person name="Henrissat B."/>
            <person name="Grigoriev I."/>
            <person name="Martin F."/>
            <person name="Perotto S."/>
        </authorList>
    </citation>
    <scope>NUCLEOTIDE SEQUENCE [LARGE SCALE GENOMIC DNA]</scope>
    <source>
        <strain evidence="9 10">E</strain>
    </source>
</reference>
<gene>
    <name evidence="9" type="ORF">K444DRAFT_619272</name>
</gene>
<keyword evidence="5" id="KW-0804">Transcription</keyword>
<dbReference type="PANTHER" id="PTHR36206:SF4">
    <property type="entry name" value="HYPOTHETICAL CONSERVED PROTEIN (EUROFUNG)-RELATED"/>
    <property type="match status" value="1"/>
</dbReference>
<dbReference type="CDD" id="cd00067">
    <property type="entry name" value="GAL4"/>
    <property type="match status" value="1"/>
</dbReference>
<dbReference type="InterPro" id="IPR001138">
    <property type="entry name" value="Zn2Cys6_DnaBD"/>
</dbReference>
<evidence type="ECO:0000313" key="9">
    <source>
        <dbReference type="EMBL" id="PMD53302.1"/>
    </source>
</evidence>
<proteinExistence type="predicted"/>
<dbReference type="InterPro" id="IPR052360">
    <property type="entry name" value="Transcr_Regulatory_Proteins"/>
</dbReference>
<evidence type="ECO:0000256" key="7">
    <source>
        <dbReference type="SAM" id="MobiDB-lite"/>
    </source>
</evidence>
<evidence type="ECO:0000256" key="5">
    <source>
        <dbReference type="ARBA" id="ARBA00023163"/>
    </source>
</evidence>
<dbReference type="PROSITE" id="PS00463">
    <property type="entry name" value="ZN2_CY6_FUNGAL_1"/>
    <property type="match status" value="1"/>
</dbReference>
<evidence type="ECO:0000256" key="6">
    <source>
        <dbReference type="ARBA" id="ARBA00023242"/>
    </source>
</evidence>
<evidence type="ECO:0000256" key="3">
    <source>
        <dbReference type="ARBA" id="ARBA00023015"/>
    </source>
</evidence>
<dbReference type="Gene3D" id="4.10.240.10">
    <property type="entry name" value="Zn(2)-C6 fungal-type DNA-binding domain"/>
    <property type="match status" value="1"/>
</dbReference>
<evidence type="ECO:0000256" key="4">
    <source>
        <dbReference type="ARBA" id="ARBA00023125"/>
    </source>
</evidence>
<dbReference type="InParanoid" id="A0A2J6SRA4"/>
<keyword evidence="10" id="KW-1185">Reference proteome</keyword>
<evidence type="ECO:0000256" key="1">
    <source>
        <dbReference type="ARBA" id="ARBA00022723"/>
    </source>
</evidence>
<dbReference type="InterPro" id="IPR036864">
    <property type="entry name" value="Zn2-C6_fun-type_DNA-bd_sf"/>
</dbReference>
<dbReference type="EMBL" id="KZ613887">
    <property type="protein sequence ID" value="PMD53302.1"/>
    <property type="molecule type" value="Genomic_DNA"/>
</dbReference>
<keyword evidence="6" id="KW-0539">Nucleus</keyword>
<feature type="region of interest" description="Disordered" evidence="7">
    <location>
        <begin position="62"/>
        <end position="95"/>
    </location>
</feature>
<keyword evidence="3" id="KW-0805">Transcription regulation</keyword>
<evidence type="ECO:0000259" key="8">
    <source>
        <dbReference type="PROSITE" id="PS50048"/>
    </source>
</evidence>
<protein>
    <recommendedName>
        <fullName evidence="8">Zn(2)-C6 fungal-type domain-containing protein</fullName>
    </recommendedName>
</protein>
<dbReference type="SUPFAM" id="SSF57701">
    <property type="entry name" value="Zn2/Cys6 DNA-binding domain"/>
    <property type="match status" value="1"/>
</dbReference>
<keyword evidence="4" id="KW-0238">DNA-binding</keyword>
<accession>A0A2J6SRA4</accession>